<feature type="compositionally biased region" description="Basic and acidic residues" evidence="7">
    <location>
        <begin position="612"/>
        <end position="629"/>
    </location>
</feature>
<evidence type="ECO:0008006" key="12">
    <source>
        <dbReference type="Google" id="ProtNLM"/>
    </source>
</evidence>
<evidence type="ECO:0000313" key="11">
    <source>
        <dbReference type="Proteomes" id="UP001159427"/>
    </source>
</evidence>
<dbReference type="InterPro" id="IPR035979">
    <property type="entry name" value="RBD_domain_sf"/>
</dbReference>
<dbReference type="Pfam" id="PF07744">
    <property type="entry name" value="SPOC"/>
    <property type="match status" value="1"/>
</dbReference>
<dbReference type="InterPro" id="IPR012677">
    <property type="entry name" value="Nucleotide-bd_a/b_plait_sf"/>
</dbReference>
<feature type="region of interest" description="Disordered" evidence="7">
    <location>
        <begin position="67"/>
        <end position="251"/>
    </location>
</feature>
<evidence type="ECO:0000256" key="2">
    <source>
        <dbReference type="ARBA" id="ARBA00005387"/>
    </source>
</evidence>
<feature type="compositionally biased region" description="Low complexity" evidence="7">
    <location>
        <begin position="203"/>
        <end position="229"/>
    </location>
</feature>
<dbReference type="Pfam" id="PF00076">
    <property type="entry name" value="RRM_1"/>
    <property type="match status" value="4"/>
</dbReference>
<feature type="compositionally biased region" description="Low complexity" evidence="7">
    <location>
        <begin position="1075"/>
        <end position="1086"/>
    </location>
</feature>
<dbReference type="PROSITE" id="PS50917">
    <property type="entry name" value="SPOC"/>
    <property type="match status" value="1"/>
</dbReference>
<comment type="subcellular location">
    <subcellularLocation>
        <location evidence="1">Nucleus</location>
    </subcellularLocation>
</comment>
<feature type="compositionally biased region" description="Basic and acidic residues" evidence="7">
    <location>
        <begin position="849"/>
        <end position="860"/>
    </location>
</feature>
<feature type="compositionally biased region" description="Basic and acidic residues" evidence="7">
    <location>
        <begin position="736"/>
        <end position="747"/>
    </location>
</feature>
<dbReference type="EMBL" id="CALNXI010000740">
    <property type="protein sequence ID" value="CAH3042911.1"/>
    <property type="molecule type" value="Genomic_DNA"/>
</dbReference>
<evidence type="ECO:0000256" key="5">
    <source>
        <dbReference type="ARBA" id="ARBA00023242"/>
    </source>
</evidence>
<feature type="region of interest" description="Disordered" evidence="7">
    <location>
        <begin position="1075"/>
        <end position="1110"/>
    </location>
</feature>
<dbReference type="InterPro" id="IPR010912">
    <property type="entry name" value="SPOC_met"/>
</dbReference>
<feature type="compositionally biased region" description="Basic residues" evidence="7">
    <location>
        <begin position="821"/>
        <end position="837"/>
    </location>
</feature>
<feature type="compositionally biased region" description="Polar residues" evidence="7">
    <location>
        <begin position="159"/>
        <end position="168"/>
    </location>
</feature>
<dbReference type="SUPFAM" id="SSF54928">
    <property type="entry name" value="RNA-binding domain, RBD"/>
    <property type="match status" value="2"/>
</dbReference>
<evidence type="ECO:0000256" key="1">
    <source>
        <dbReference type="ARBA" id="ARBA00004123"/>
    </source>
</evidence>
<dbReference type="SMART" id="SM00360">
    <property type="entry name" value="RRM"/>
    <property type="match status" value="4"/>
</dbReference>
<dbReference type="CDD" id="cd12350">
    <property type="entry name" value="RRM3_SHARP"/>
    <property type="match status" value="1"/>
</dbReference>
<reference evidence="10 11" key="1">
    <citation type="submission" date="2022-05" db="EMBL/GenBank/DDBJ databases">
        <authorList>
            <consortium name="Genoscope - CEA"/>
            <person name="William W."/>
        </authorList>
    </citation>
    <scope>NUCLEOTIDE SEQUENCE [LARGE SCALE GENOMIC DNA]</scope>
</reference>
<feature type="domain" description="RRM" evidence="8">
    <location>
        <begin position="361"/>
        <end position="436"/>
    </location>
</feature>
<feature type="compositionally biased region" description="Basic and acidic residues" evidence="7">
    <location>
        <begin position="67"/>
        <end position="78"/>
    </location>
</feature>
<comment type="caution">
    <text evidence="10">The sequence shown here is derived from an EMBL/GenBank/DDBJ whole genome shotgun (WGS) entry which is preliminary data.</text>
</comment>
<feature type="domain" description="RRM" evidence="8">
    <location>
        <begin position="440"/>
        <end position="511"/>
    </location>
</feature>
<feature type="compositionally biased region" description="Basic residues" evidence="7">
    <location>
        <begin position="722"/>
        <end position="733"/>
    </location>
</feature>
<evidence type="ECO:0000313" key="10">
    <source>
        <dbReference type="EMBL" id="CAH3042911.1"/>
    </source>
</evidence>
<feature type="compositionally biased region" description="Basic and acidic residues" evidence="7">
    <location>
        <begin position="876"/>
        <end position="929"/>
    </location>
</feature>
<dbReference type="Gene3D" id="3.30.70.330">
    <property type="match status" value="4"/>
</dbReference>
<keyword evidence="11" id="KW-1185">Reference proteome</keyword>
<dbReference type="InterPro" id="IPR034172">
    <property type="entry name" value="SHARP_RRM1"/>
</dbReference>
<feature type="compositionally biased region" description="Basic and acidic residues" evidence="7">
    <location>
        <begin position="551"/>
        <end position="587"/>
    </location>
</feature>
<feature type="compositionally biased region" description="Basic and acidic residues" evidence="7">
    <location>
        <begin position="637"/>
        <end position="648"/>
    </location>
</feature>
<dbReference type="CDD" id="cd21543">
    <property type="entry name" value="SPOC_SHARP"/>
    <property type="match status" value="1"/>
</dbReference>
<name>A0ABN8N982_9CNID</name>
<feature type="compositionally biased region" description="Basic and acidic residues" evidence="7">
    <location>
        <begin position="656"/>
        <end position="721"/>
    </location>
</feature>
<comment type="similarity">
    <text evidence="2">Belongs to the RRM Spen family.</text>
</comment>
<keyword evidence="5" id="KW-0539">Nucleus</keyword>
<sequence length="1284" mass="143975">MVRETRHLWVGNLPENIREEEIVKHFARYGRVESVKILPKRSAEGGRAAFVDFVDIRSATKAHESVNRIGDREMRTDYNEPGNPSNLSRLHADPPARPTSNSAPGSPVQRRRFDRRTEGNTPDGRYGGRSQAYYQDGYSDEEGTSARMPSSSSGGGGSTNRARPLSSSSRDRRQQPYSHGQEPHRSSHKPKAYRDQEPTADHSSGSESDTESSQSRSQSPSSSGSSSSEEGSRDENVRRVASVPDAPQANRSSALCLRNISIRSGDSSVHDGLYHEFKKHGDVTRIYVNGQGSSRYAIIHFRRPEDAERGLQVCQGKMFLGAEMDLQYWQDDRYDSSDHRHRHRSHAGSMIDDDFDPGCTRTLFVGNIEKTTTFSDLKDAFERYGEIVDVDIKKQTGNNPYAFIQFVELSSAIQARRRMDREFVGRNRVKVGFGKVSPINTIWVGGVGGLSEQQIERHFGRYGRVTRVVVNRPREQALVSFDSVESASIAQGEMKGRTMFGRRVRVEFVSRDSRQLFFDALQRTGSSDGSSRRYEPSSPRSRGRGGGYYDNRWDRGRGGRGSMRRDMSNHRPWHRGEYDYADNREGYQQRGSSRYRGPYEGGGYESGDDYDQELRDYNYSRQREREKEQGRHRHDRGGRDRDTHREEASYSGSERYFPEGHEGWRDDRSSSGSYEDSRDRKEPRPPDFPEEHDRERYSVDEDRASIHGKPPSRDVGQDEKGAKRKEKKKRRPRSPSPEDERVEEKEMPSAGEDANEKRVFDHKKKKERVADTKLAVKSKDGEHEVDKEHLENNGTKSEEFPAQEPSDEMPAPASPPPPTKISKKKEKKEKRKRHKRIFSLSEEEEEREVEEKAARLEEASIRGGGDLTASGIKQRAHSDADLQRLEKRDIHSAPESSRLDQADLKEKPRRHSADERLPKEDREMPREAGGRSPRNKTHRDERRRDWENKDVTKPKRRRISNSESPPPPPPPPPPREAGEAFPPQVDVLPRVVPPQSDGHNTQVIRPPYDVAPAPGHYESQVYDANRGVPVGASPATLSPIPPVGITLNPAVAGPPPGSVGTPPLAVHSPSVPMGSAPLPALASPQAAVPPPPPPHSEYNSTPPIPQPSNTDTLLDLLRRYPVVWQGLLALKNDSAAVQMHYLAGNGHLAEVSLPQAPANGIGSVPPPIRIAQRMRLEPSQLEGVIRRMQSDKDHCLLLALPCGRDPLDVHAQTRALKSGFINYLQQKQAAGIINVARPGSTQPSYVLHIFPPCDFAQEHLARVSPDLLDSAADSGHLMVVVASV</sequence>
<dbReference type="InterPro" id="IPR016194">
    <property type="entry name" value="SPOC-like_C_dom_sf"/>
</dbReference>
<dbReference type="Gene3D" id="2.40.290.10">
    <property type="match status" value="1"/>
</dbReference>
<dbReference type="SUPFAM" id="SSF100939">
    <property type="entry name" value="SPOC domain-like"/>
    <property type="match status" value="1"/>
</dbReference>
<evidence type="ECO:0000256" key="6">
    <source>
        <dbReference type="PROSITE-ProRule" id="PRU00176"/>
    </source>
</evidence>
<proteinExistence type="inferred from homology"/>
<organism evidence="10 11">
    <name type="scientific">Porites evermanni</name>
    <dbReference type="NCBI Taxonomy" id="104178"/>
    <lineage>
        <taxon>Eukaryota</taxon>
        <taxon>Metazoa</taxon>
        <taxon>Cnidaria</taxon>
        <taxon>Anthozoa</taxon>
        <taxon>Hexacorallia</taxon>
        <taxon>Scleractinia</taxon>
        <taxon>Fungiina</taxon>
        <taxon>Poritidae</taxon>
        <taxon>Porites</taxon>
    </lineage>
</organism>
<feature type="domain" description="SPOC" evidence="9">
    <location>
        <begin position="1113"/>
        <end position="1284"/>
    </location>
</feature>
<dbReference type="PANTHER" id="PTHR23189">
    <property type="entry name" value="RNA RECOGNITION MOTIF-CONTAINING"/>
    <property type="match status" value="1"/>
</dbReference>
<feature type="domain" description="RRM" evidence="8">
    <location>
        <begin position="253"/>
        <end position="331"/>
    </location>
</feature>
<feature type="compositionally biased region" description="Basic and acidic residues" evidence="7">
    <location>
        <begin position="938"/>
        <end position="953"/>
    </location>
</feature>
<dbReference type="InterPro" id="IPR034174">
    <property type="entry name" value="SHARP_RRM3"/>
</dbReference>
<keyword evidence="3" id="KW-0597">Phosphoprotein</keyword>
<keyword evidence="4 6" id="KW-0694">RNA-binding</keyword>
<dbReference type="Proteomes" id="UP001159427">
    <property type="component" value="Unassembled WGS sequence"/>
</dbReference>
<evidence type="ECO:0000256" key="3">
    <source>
        <dbReference type="ARBA" id="ARBA00022553"/>
    </source>
</evidence>
<evidence type="ECO:0000259" key="9">
    <source>
        <dbReference type="PROSITE" id="PS50917"/>
    </source>
</evidence>
<dbReference type="InterPro" id="IPR012921">
    <property type="entry name" value="SPOC_C"/>
</dbReference>
<dbReference type="InterPro" id="IPR000504">
    <property type="entry name" value="RRM_dom"/>
</dbReference>
<feature type="compositionally biased region" description="Basic and acidic residues" evidence="7">
    <location>
        <begin position="777"/>
        <end position="799"/>
    </location>
</feature>
<evidence type="ECO:0000256" key="7">
    <source>
        <dbReference type="SAM" id="MobiDB-lite"/>
    </source>
</evidence>
<feature type="compositionally biased region" description="Pro residues" evidence="7">
    <location>
        <begin position="964"/>
        <end position="975"/>
    </location>
</feature>
<feature type="domain" description="RRM" evidence="8">
    <location>
        <begin position="6"/>
        <end position="81"/>
    </location>
</feature>
<gene>
    <name evidence="10" type="ORF">PEVE_00040518</name>
</gene>
<accession>A0ABN8N982</accession>
<dbReference type="PROSITE" id="PS50102">
    <property type="entry name" value="RRM"/>
    <property type="match status" value="4"/>
</dbReference>
<dbReference type="CDD" id="cd12348">
    <property type="entry name" value="RRM1_SHARP"/>
    <property type="match status" value="1"/>
</dbReference>
<feature type="region of interest" description="Disordered" evidence="7">
    <location>
        <begin position="520"/>
        <end position="1016"/>
    </location>
</feature>
<evidence type="ECO:0000256" key="4">
    <source>
        <dbReference type="ARBA" id="ARBA00022884"/>
    </source>
</evidence>
<protein>
    <recommendedName>
        <fullName evidence="12">Msx2-interacting protein</fullName>
    </recommendedName>
</protein>
<evidence type="ECO:0000259" key="8">
    <source>
        <dbReference type="PROSITE" id="PS50102"/>
    </source>
</evidence>